<feature type="compositionally biased region" description="Low complexity" evidence="6">
    <location>
        <begin position="279"/>
        <end position="302"/>
    </location>
</feature>
<evidence type="ECO:0000256" key="1">
    <source>
        <dbReference type="ARBA" id="ARBA00004123"/>
    </source>
</evidence>
<comment type="subcellular location">
    <subcellularLocation>
        <location evidence="1">Nucleus</location>
    </subcellularLocation>
</comment>
<evidence type="ECO:0000313" key="8">
    <source>
        <dbReference type="Proteomes" id="UP001150925"/>
    </source>
</evidence>
<dbReference type="OrthoDB" id="515064at2759"/>
<organism evidence="7 8">
    <name type="scientific">Dispira parvispora</name>
    <dbReference type="NCBI Taxonomy" id="1520584"/>
    <lineage>
        <taxon>Eukaryota</taxon>
        <taxon>Fungi</taxon>
        <taxon>Fungi incertae sedis</taxon>
        <taxon>Zoopagomycota</taxon>
        <taxon>Kickxellomycotina</taxon>
        <taxon>Dimargaritomycetes</taxon>
        <taxon>Dimargaritales</taxon>
        <taxon>Dimargaritaceae</taxon>
        <taxon>Dispira</taxon>
    </lineage>
</organism>
<gene>
    <name evidence="7" type="primary">SNF5_1</name>
    <name evidence="7" type="ORF">IWQ62_001950</name>
</gene>
<feature type="region of interest" description="Disordered" evidence="6">
    <location>
        <begin position="174"/>
        <end position="217"/>
    </location>
</feature>
<protein>
    <submittedName>
        <fullName evidence="7">SWI/SNF chromatin-remodeling complex subunit</fullName>
    </submittedName>
</protein>
<feature type="region of interest" description="Disordered" evidence="6">
    <location>
        <begin position="315"/>
        <end position="375"/>
    </location>
</feature>
<dbReference type="Proteomes" id="UP001150925">
    <property type="component" value="Unassembled WGS sequence"/>
</dbReference>
<sequence>MSNEPPPHYQQAVPGYMGQARPPQGTPAAGSAGAGGLTSGSYMNMMPMYFQQGNVVNPHGVPQPMAMMSQMANANPMMSYSGAPVPGQTPAVSDAMSNPLLGVGNVNTGGAPGAQLMQTTSGLNIGIPNHPMAMAAYQHALKMQQMTMAGVRPTAMAPNMVNVSSAPNVPAIPNVTGTKSVLGTPDPSQGGGTAPGTPNPNAGTPSAAATPKTTNKGPLFTQRQLQLMNLPIHEQQRILDLQQKNMLDNENHRLLQELYNIAAQSNPELAAESFMGPEAGTSATSSATNTNNPSVNTTTTGTLGSLTTTLLQQQMLQHSQAQTQSSDVSIPTSSGNPHMTPQNPSKMAPRPVSTSSAPPNGPLPNTPAGMNRPPFNSSVMSPYGNAPNQSMTTGRPMFNPTGWAGPVQGLTNAQQKVLMNSLMQQQQSQQQLMYNQNMQRLQHQNQQQLLRLQQQQQQQRMQFSGQLPMGMNPATMVNPQANPNMTLQQSMAMHRQSPANFRLQPRPSPQQLGGFNNATGTTVTTSGAQGIAILQKANVTAPMSSQASPSMMSQKLPVSLPLANGRSVTPTSMAESAPSPLMSPQMMVKGQRKPSSQLRTGLLSPGTTTPPSGPTATRVTSSSSVGHGTKPIPAQRGPAGVVKEEAPSSSSAAPPPPQVTYVPLPPAKKALYEQAVEQYKSCQEALTQAQKRQKLSNTHRFNVGTQVAELQRHLVGNRYLNPATQPLPTAESVQMMSGPHGGPLVQVVFNSRRTNSRKHPTPIFSRSKLNEQAQKGERLVPIRVELEAEGHKLRDTFTWNLNDQLITPELFAETLCEDMRLPSSVFVSGIVRQLNDQLEDYRVHGDINVAAYQADILTDVLDAEKNSTLCIPDLAPKKSSTVKHELLGPKEGLPSVDLRVTIHLDITVGNVALIDQFEWDIGRSVIAEAYK</sequence>
<dbReference type="AlphaFoldDB" id="A0A9W8AWT2"/>
<feature type="compositionally biased region" description="Low complexity" evidence="6">
    <location>
        <begin position="195"/>
        <end position="205"/>
    </location>
</feature>
<evidence type="ECO:0000313" key="7">
    <source>
        <dbReference type="EMBL" id="KAJ1967291.1"/>
    </source>
</evidence>
<dbReference type="InterPro" id="IPR006939">
    <property type="entry name" value="SNF5"/>
</dbReference>
<feature type="compositionally biased region" description="Low complexity" evidence="6">
    <location>
        <begin position="315"/>
        <end position="325"/>
    </location>
</feature>
<comment type="similarity">
    <text evidence="2">Belongs to the SNF5 family.</text>
</comment>
<feature type="non-terminal residue" evidence="7">
    <location>
        <position position="931"/>
    </location>
</feature>
<feature type="compositionally biased region" description="Polar residues" evidence="6">
    <location>
        <begin position="326"/>
        <end position="345"/>
    </location>
</feature>
<dbReference type="Pfam" id="PF04855">
    <property type="entry name" value="SNF5"/>
    <property type="match status" value="1"/>
</dbReference>
<dbReference type="PANTHER" id="PTHR10019">
    <property type="entry name" value="SNF5"/>
    <property type="match status" value="1"/>
</dbReference>
<name>A0A9W8AWT2_9FUNG</name>
<keyword evidence="5" id="KW-0539">Nucleus</keyword>
<dbReference type="GO" id="GO:0000228">
    <property type="term" value="C:nuclear chromosome"/>
    <property type="evidence" value="ECO:0007669"/>
    <property type="project" value="InterPro"/>
</dbReference>
<proteinExistence type="inferred from homology"/>
<evidence type="ECO:0000256" key="6">
    <source>
        <dbReference type="SAM" id="MobiDB-lite"/>
    </source>
</evidence>
<accession>A0A9W8AWT2</accession>
<keyword evidence="3" id="KW-0805">Transcription regulation</keyword>
<feature type="compositionally biased region" description="Low complexity" evidence="6">
    <location>
        <begin position="600"/>
        <end position="610"/>
    </location>
</feature>
<feature type="compositionally biased region" description="Low complexity" evidence="6">
    <location>
        <begin position="22"/>
        <end position="31"/>
    </location>
</feature>
<reference evidence="7" key="1">
    <citation type="submission" date="2022-07" db="EMBL/GenBank/DDBJ databases">
        <title>Phylogenomic reconstructions and comparative analyses of Kickxellomycotina fungi.</title>
        <authorList>
            <person name="Reynolds N.K."/>
            <person name="Stajich J.E."/>
            <person name="Barry K."/>
            <person name="Grigoriev I.V."/>
            <person name="Crous P."/>
            <person name="Smith M.E."/>
        </authorList>
    </citation>
    <scope>NUCLEOTIDE SEQUENCE</scope>
    <source>
        <strain evidence="7">RSA 1196</strain>
    </source>
</reference>
<keyword evidence="4" id="KW-0804">Transcription</keyword>
<dbReference type="GO" id="GO:0006338">
    <property type="term" value="P:chromatin remodeling"/>
    <property type="evidence" value="ECO:0007669"/>
    <property type="project" value="InterPro"/>
</dbReference>
<dbReference type="EMBL" id="JANBPY010000362">
    <property type="protein sequence ID" value="KAJ1967291.1"/>
    <property type="molecule type" value="Genomic_DNA"/>
</dbReference>
<evidence type="ECO:0000256" key="4">
    <source>
        <dbReference type="ARBA" id="ARBA00023163"/>
    </source>
</evidence>
<feature type="compositionally biased region" description="Polar residues" evidence="6">
    <location>
        <begin position="617"/>
        <end position="626"/>
    </location>
</feature>
<evidence type="ECO:0000256" key="2">
    <source>
        <dbReference type="ARBA" id="ARBA00010239"/>
    </source>
</evidence>
<comment type="caution">
    <text evidence="7">The sequence shown here is derived from an EMBL/GenBank/DDBJ whole genome shotgun (WGS) entry which is preliminary data.</text>
</comment>
<keyword evidence="8" id="KW-1185">Reference proteome</keyword>
<feature type="region of interest" description="Disordered" evidence="6">
    <location>
        <begin position="277"/>
        <end position="302"/>
    </location>
</feature>
<feature type="region of interest" description="Disordered" evidence="6">
    <location>
        <begin position="562"/>
        <end position="661"/>
    </location>
</feature>
<feature type="region of interest" description="Disordered" evidence="6">
    <location>
        <begin position="1"/>
        <end position="34"/>
    </location>
</feature>
<evidence type="ECO:0000256" key="5">
    <source>
        <dbReference type="ARBA" id="ARBA00023242"/>
    </source>
</evidence>
<evidence type="ECO:0000256" key="3">
    <source>
        <dbReference type="ARBA" id="ARBA00023015"/>
    </source>
</evidence>